<evidence type="ECO:0000256" key="3">
    <source>
        <dbReference type="ARBA" id="ARBA00022525"/>
    </source>
</evidence>
<dbReference type="SUPFAM" id="SSF53474">
    <property type="entry name" value="alpha/beta-Hydrolases"/>
    <property type="match status" value="1"/>
</dbReference>
<organism evidence="7 9">
    <name type="scientific">Manduca sexta</name>
    <name type="common">Tobacco hawkmoth</name>
    <name type="synonym">Tobacco hornworm</name>
    <dbReference type="NCBI Taxonomy" id="7130"/>
    <lineage>
        <taxon>Eukaryota</taxon>
        <taxon>Metazoa</taxon>
        <taxon>Ecdysozoa</taxon>
        <taxon>Arthropoda</taxon>
        <taxon>Hexapoda</taxon>
        <taxon>Insecta</taxon>
        <taxon>Pterygota</taxon>
        <taxon>Neoptera</taxon>
        <taxon>Endopterygota</taxon>
        <taxon>Lepidoptera</taxon>
        <taxon>Glossata</taxon>
        <taxon>Ditrysia</taxon>
        <taxon>Bombycoidea</taxon>
        <taxon>Sphingidae</taxon>
        <taxon>Sphinginae</taxon>
        <taxon>Sphingini</taxon>
        <taxon>Manduca</taxon>
    </lineage>
</organism>
<comment type="subcellular location">
    <subcellularLocation>
        <location evidence="1">Secreted</location>
    </subcellularLocation>
</comment>
<dbReference type="EMBL" id="ON929128">
    <property type="protein sequence ID" value="UXP71910.1"/>
    <property type="molecule type" value="mRNA"/>
</dbReference>
<accession>A0A922CTW7</accession>
<dbReference type="GO" id="GO:0016298">
    <property type="term" value="F:lipase activity"/>
    <property type="evidence" value="ECO:0007669"/>
    <property type="project" value="InterPro"/>
</dbReference>
<keyword evidence="5" id="KW-0732">Signal</keyword>
<sequence length="344" mass="38156">MKTLVFSLFVCFAVQVHGWSRGDLEKYGPFQLALHSNLIKCNHDRNLNLDVSGIDVYFYDFSKIDVEMFTIDEAAQGILSIKHLDKKRKFIIYIGGFKSQINKRSYEQVRSAFRELSDTYLIMIDHSQYTHNRQGSRKSYARSVKYVHYIGKAVAQMLAGLAKGGVSPKNMHGVGHSLGGQILGQMGEEFTKLTGKKIARISALDPAGPCFANSFTNDQVRAGNAEYVEVYHCNAGALGSSSVIADIDFFINKNGRSQPNCGTPLIPGVFDSSKAASCSHRTCIDLWTASIRHPDWFPASKCNSYGNFKKGSCTMNDKTIAGYWNPGNATGMYYFTTEGYDLSS</sequence>
<reference evidence="8" key="3">
    <citation type="journal article" date="2022" name="Insect Sci.">
        <title>Genome-wide identification, classification, and expression profiling of serine esterases and other esterase-related proteins in the tobacco hornworm, Manduca sexta.</title>
        <authorList>
            <person name="Miao Z."/>
            <person name="Xiong C."/>
            <person name="Cao X."/>
            <person name="Shan T."/>
            <person name="Jin Q."/>
            <person name="Jiang H."/>
        </authorList>
    </citation>
    <scope>NUCLEOTIDE SEQUENCE</scope>
    <source>
        <strain evidence="8">NL36</strain>
    </source>
</reference>
<dbReference type="AlphaFoldDB" id="A0A922CTW7"/>
<dbReference type="InterPro" id="IPR029058">
    <property type="entry name" value="AB_hydrolase_fold"/>
</dbReference>
<keyword evidence="3" id="KW-0964">Secreted</keyword>
<evidence type="ECO:0000256" key="5">
    <source>
        <dbReference type="SAM" id="SignalP"/>
    </source>
</evidence>
<dbReference type="InterPro" id="IPR013818">
    <property type="entry name" value="Lipase"/>
</dbReference>
<comment type="similarity">
    <text evidence="2 4">Belongs to the AB hydrolase superfamily. Lipase family.</text>
</comment>
<evidence type="ECO:0000313" key="7">
    <source>
        <dbReference type="EMBL" id="KAG6458212.1"/>
    </source>
</evidence>
<keyword evidence="9" id="KW-1185">Reference proteome</keyword>
<dbReference type="Proteomes" id="UP000791440">
    <property type="component" value="Unassembled WGS sequence"/>
</dbReference>
<protein>
    <submittedName>
        <fullName evidence="8">Esterase</fullName>
    </submittedName>
</protein>
<evidence type="ECO:0000259" key="6">
    <source>
        <dbReference type="Pfam" id="PF00151"/>
    </source>
</evidence>
<dbReference type="Pfam" id="PF00151">
    <property type="entry name" value="Lipase"/>
    <property type="match status" value="1"/>
</dbReference>
<dbReference type="Gene3D" id="3.40.50.1820">
    <property type="entry name" value="alpha/beta hydrolase"/>
    <property type="match status" value="1"/>
</dbReference>
<evidence type="ECO:0000256" key="1">
    <source>
        <dbReference type="ARBA" id="ARBA00004613"/>
    </source>
</evidence>
<feature type="chain" id="PRO_5038324670" evidence="5">
    <location>
        <begin position="19"/>
        <end position="344"/>
    </location>
</feature>
<evidence type="ECO:0000256" key="2">
    <source>
        <dbReference type="ARBA" id="ARBA00010701"/>
    </source>
</evidence>
<dbReference type="GO" id="GO:0016042">
    <property type="term" value="P:lipid catabolic process"/>
    <property type="evidence" value="ECO:0007669"/>
    <property type="project" value="TreeGrafter"/>
</dbReference>
<feature type="signal peptide" evidence="5">
    <location>
        <begin position="1"/>
        <end position="18"/>
    </location>
</feature>
<name>A0A922CTW7_MANSE</name>
<dbReference type="PANTHER" id="PTHR11610">
    <property type="entry name" value="LIPASE"/>
    <property type="match status" value="1"/>
</dbReference>
<proteinExistence type="evidence at transcript level"/>
<evidence type="ECO:0000313" key="8">
    <source>
        <dbReference type="EMBL" id="UXP71910.1"/>
    </source>
</evidence>
<feature type="domain" description="Lipase" evidence="6">
    <location>
        <begin position="48"/>
        <end position="314"/>
    </location>
</feature>
<gene>
    <name evidence="7" type="ORF">O3G_MSEX010740</name>
</gene>
<evidence type="ECO:0000256" key="4">
    <source>
        <dbReference type="RuleBase" id="RU004262"/>
    </source>
</evidence>
<dbReference type="GO" id="GO:0005615">
    <property type="term" value="C:extracellular space"/>
    <property type="evidence" value="ECO:0007669"/>
    <property type="project" value="TreeGrafter"/>
</dbReference>
<evidence type="ECO:0000313" key="9">
    <source>
        <dbReference type="Proteomes" id="UP000791440"/>
    </source>
</evidence>
<reference evidence="7" key="1">
    <citation type="journal article" date="2016" name="Insect Biochem. Mol. Biol.">
        <title>Multifaceted biological insights from a draft genome sequence of the tobacco hornworm moth, Manduca sexta.</title>
        <authorList>
            <person name="Kanost M.R."/>
            <person name="Arrese E.L."/>
            <person name="Cao X."/>
            <person name="Chen Y.R."/>
            <person name="Chellapilla S."/>
            <person name="Goldsmith M.R."/>
            <person name="Grosse-Wilde E."/>
            <person name="Heckel D.G."/>
            <person name="Herndon N."/>
            <person name="Jiang H."/>
            <person name="Papanicolaou A."/>
            <person name="Qu J."/>
            <person name="Soulages J.L."/>
            <person name="Vogel H."/>
            <person name="Walters J."/>
            <person name="Waterhouse R.M."/>
            <person name="Ahn S.J."/>
            <person name="Almeida F.C."/>
            <person name="An C."/>
            <person name="Aqrawi P."/>
            <person name="Bretschneider A."/>
            <person name="Bryant W.B."/>
            <person name="Bucks S."/>
            <person name="Chao H."/>
            <person name="Chevignon G."/>
            <person name="Christen J.M."/>
            <person name="Clarke D.F."/>
            <person name="Dittmer N.T."/>
            <person name="Ferguson L.C.F."/>
            <person name="Garavelou S."/>
            <person name="Gordon K.H.J."/>
            <person name="Gunaratna R.T."/>
            <person name="Han Y."/>
            <person name="Hauser F."/>
            <person name="He Y."/>
            <person name="Heidel-Fischer H."/>
            <person name="Hirsh A."/>
            <person name="Hu Y."/>
            <person name="Jiang H."/>
            <person name="Kalra D."/>
            <person name="Klinner C."/>
            <person name="Konig C."/>
            <person name="Kovar C."/>
            <person name="Kroll A.R."/>
            <person name="Kuwar S.S."/>
            <person name="Lee S.L."/>
            <person name="Lehman R."/>
            <person name="Li K."/>
            <person name="Li Z."/>
            <person name="Liang H."/>
            <person name="Lovelace S."/>
            <person name="Lu Z."/>
            <person name="Mansfield J.H."/>
            <person name="McCulloch K.J."/>
            <person name="Mathew T."/>
            <person name="Morton B."/>
            <person name="Muzny D.M."/>
            <person name="Neunemann D."/>
            <person name="Ongeri F."/>
            <person name="Pauchet Y."/>
            <person name="Pu L.L."/>
            <person name="Pyrousis I."/>
            <person name="Rao X.J."/>
            <person name="Redding A."/>
            <person name="Roesel C."/>
            <person name="Sanchez-Gracia A."/>
            <person name="Schaack S."/>
            <person name="Shukla A."/>
            <person name="Tetreau G."/>
            <person name="Wang Y."/>
            <person name="Xiong G.H."/>
            <person name="Traut W."/>
            <person name="Walsh T.K."/>
            <person name="Worley K.C."/>
            <person name="Wu D."/>
            <person name="Wu W."/>
            <person name="Wu Y.Q."/>
            <person name="Zhang X."/>
            <person name="Zou Z."/>
            <person name="Zucker H."/>
            <person name="Briscoe A.D."/>
            <person name="Burmester T."/>
            <person name="Clem R.J."/>
            <person name="Feyereisen R."/>
            <person name="Grimmelikhuijzen C.J.P."/>
            <person name="Hamodrakas S.J."/>
            <person name="Hansson B.S."/>
            <person name="Huguet E."/>
            <person name="Jermiin L.S."/>
            <person name="Lan Q."/>
            <person name="Lehman H.K."/>
            <person name="Lorenzen M."/>
            <person name="Merzendorfer H."/>
            <person name="Michalopoulos I."/>
            <person name="Morton D.B."/>
            <person name="Muthukrishnan S."/>
            <person name="Oakeshott J.G."/>
            <person name="Palmer W."/>
            <person name="Park Y."/>
            <person name="Passarelli A.L."/>
            <person name="Rozas J."/>
            <person name="Schwartz L.M."/>
            <person name="Smith W."/>
            <person name="Southgate A."/>
            <person name="Vilcinskas A."/>
            <person name="Vogt R."/>
            <person name="Wang P."/>
            <person name="Werren J."/>
            <person name="Yu X.Q."/>
            <person name="Zhou J.J."/>
            <person name="Brown S.J."/>
            <person name="Scherer S.E."/>
            <person name="Richards S."/>
            <person name="Blissard G.W."/>
        </authorList>
    </citation>
    <scope>NUCLEOTIDE SEQUENCE</scope>
</reference>
<dbReference type="InterPro" id="IPR000734">
    <property type="entry name" value="TAG_lipase"/>
</dbReference>
<reference evidence="7" key="2">
    <citation type="submission" date="2020-12" db="EMBL/GenBank/DDBJ databases">
        <authorList>
            <person name="Kanost M."/>
        </authorList>
    </citation>
    <scope>NUCLEOTIDE SEQUENCE</scope>
</reference>
<dbReference type="EMBL" id="JH668575">
    <property type="protein sequence ID" value="KAG6458212.1"/>
    <property type="molecule type" value="Genomic_DNA"/>
</dbReference>